<evidence type="ECO:0000256" key="12">
    <source>
        <dbReference type="SAM" id="SignalP"/>
    </source>
</evidence>
<sequence>MKQCCKYTIILFFSIITSFVSRAQNAVSGKISFSDNNEPVVGANVYIPELRLGVSTDVKGFYRLKNLPKGAYTFQISYVSHKTLTEKVPVSGNITKDFIMENSATSLEEVVVTGAGIRTLVKESPVPIAALSRSQWLQTASTNMVDAIVKLPGISQISTGSVLSKPIIRGLGFNRVITVHDGVRQEDNQWGEEHSLHIDEYSIDRYEIIRGSGSLMYGSDGLGGVISVISPSPVEEGKIAGNILYNYQSNNGLQGFSANLSGNQNGLIWSGRLSHKSAGNYRNAFDGLVYGSNFKELDFSGMVGLNKKWGYSRLYFSKFGQEINIIDGLRDAQGYFMKNTVLEGKQVKVRVTDDELQNSTINPSNSQDLSNYKISLNNYFNLGKGSLSLNLAYSINNRREFGNVFKPNEPDLYFYLRTYYYDLRYNFAEKNGFETTIGTNGMYQKMENKGNETLYPDFNLFDNGVFVFTKKKINKLTLSGGLRFDIRDLSINKLYIDAEGKFQTNPVGAVEERFKGFSNTFKNTTGSLGAVYKISEHWSVRTNIARGFRAPSVPEISSNGEHAGTFRYEIGNINQLSEVSLQNDLGITFENKSWYFDLNLFRNQIDNYTFSERVQGVSGKDSIINGVPVFHYRQGNARLMGLEGTITFNPESLRWFSITQSYSMVNGVNLSAKNDSAKYLPFMPSPRWLTNVKLTKANIGKTLRNAYFSVELEHNQKQDQVLLAYNTETFTPAYTLVNVGMGATITNRQKKAIFSVYLAANNLFDVAYQSHQSRLKYLDVNPVTGRQGVFNMGRNLSIKLIVPFEIKKN</sequence>
<dbReference type="OrthoDB" id="9795928at2"/>
<evidence type="ECO:0000313" key="15">
    <source>
        <dbReference type="EMBL" id="SFQ26694.1"/>
    </source>
</evidence>
<dbReference type="InterPro" id="IPR036942">
    <property type="entry name" value="Beta-barrel_TonB_sf"/>
</dbReference>
<dbReference type="Pfam" id="PF07715">
    <property type="entry name" value="Plug"/>
    <property type="match status" value="1"/>
</dbReference>
<dbReference type="InterPro" id="IPR008969">
    <property type="entry name" value="CarboxyPept-like_regulatory"/>
</dbReference>
<keyword evidence="8" id="KW-0675">Receptor</keyword>
<keyword evidence="7 10" id="KW-0472">Membrane</keyword>
<dbReference type="GO" id="GO:0044718">
    <property type="term" value="P:siderophore transmembrane transport"/>
    <property type="evidence" value="ECO:0007669"/>
    <property type="project" value="TreeGrafter"/>
</dbReference>
<evidence type="ECO:0000259" key="14">
    <source>
        <dbReference type="Pfam" id="PF07715"/>
    </source>
</evidence>
<comment type="subcellular location">
    <subcellularLocation>
        <location evidence="1 10">Cell outer membrane</location>
        <topology evidence="1 10">Multi-pass membrane protein</topology>
    </subcellularLocation>
</comment>
<evidence type="ECO:0000256" key="10">
    <source>
        <dbReference type="PROSITE-ProRule" id="PRU01360"/>
    </source>
</evidence>
<keyword evidence="4 10" id="KW-0812">Transmembrane</keyword>
<dbReference type="Gene3D" id="2.170.130.10">
    <property type="entry name" value="TonB-dependent receptor, plug domain"/>
    <property type="match status" value="1"/>
</dbReference>
<organism evidence="15 16">
    <name type="scientific">Pseudarcicella hirudinis</name>
    <dbReference type="NCBI Taxonomy" id="1079859"/>
    <lineage>
        <taxon>Bacteria</taxon>
        <taxon>Pseudomonadati</taxon>
        <taxon>Bacteroidota</taxon>
        <taxon>Cytophagia</taxon>
        <taxon>Cytophagales</taxon>
        <taxon>Flectobacillaceae</taxon>
        <taxon>Pseudarcicella</taxon>
    </lineage>
</organism>
<gene>
    <name evidence="15" type="ORF">SAMN04515674_113122</name>
</gene>
<dbReference type="PANTHER" id="PTHR30069">
    <property type="entry name" value="TONB-DEPENDENT OUTER MEMBRANE RECEPTOR"/>
    <property type="match status" value="1"/>
</dbReference>
<dbReference type="GO" id="GO:0009279">
    <property type="term" value="C:cell outer membrane"/>
    <property type="evidence" value="ECO:0007669"/>
    <property type="project" value="UniProtKB-SubCell"/>
</dbReference>
<dbReference type="Pfam" id="PF13715">
    <property type="entry name" value="CarbopepD_reg_2"/>
    <property type="match status" value="1"/>
</dbReference>
<dbReference type="InterPro" id="IPR000531">
    <property type="entry name" value="Beta-barrel_TonB"/>
</dbReference>
<keyword evidence="2 10" id="KW-0813">Transport</keyword>
<keyword evidence="9 10" id="KW-0998">Cell outer membrane</keyword>
<evidence type="ECO:0000256" key="3">
    <source>
        <dbReference type="ARBA" id="ARBA00022452"/>
    </source>
</evidence>
<dbReference type="EMBL" id="FOXH01000013">
    <property type="protein sequence ID" value="SFQ26694.1"/>
    <property type="molecule type" value="Genomic_DNA"/>
</dbReference>
<dbReference type="RefSeq" id="WP_092018824.1">
    <property type="nucleotide sequence ID" value="NZ_FOXH01000013.1"/>
</dbReference>
<keyword evidence="3 10" id="KW-1134">Transmembrane beta strand</keyword>
<dbReference type="Gene3D" id="2.40.170.20">
    <property type="entry name" value="TonB-dependent receptor, beta-barrel domain"/>
    <property type="match status" value="1"/>
</dbReference>
<name>A0A1I5X455_9BACT</name>
<dbReference type="Gene3D" id="2.60.40.1120">
    <property type="entry name" value="Carboxypeptidase-like, regulatory domain"/>
    <property type="match status" value="1"/>
</dbReference>
<evidence type="ECO:0000256" key="8">
    <source>
        <dbReference type="ARBA" id="ARBA00023170"/>
    </source>
</evidence>
<evidence type="ECO:0000256" key="2">
    <source>
        <dbReference type="ARBA" id="ARBA00022448"/>
    </source>
</evidence>
<evidence type="ECO:0000259" key="13">
    <source>
        <dbReference type="Pfam" id="PF00593"/>
    </source>
</evidence>
<reference evidence="15 16" key="1">
    <citation type="submission" date="2016-10" db="EMBL/GenBank/DDBJ databases">
        <authorList>
            <person name="de Groot N.N."/>
        </authorList>
    </citation>
    <scope>NUCLEOTIDE SEQUENCE [LARGE SCALE GENOMIC DNA]</scope>
    <source>
        <strain evidence="16">E92,LMG 26720,CCM 7988</strain>
    </source>
</reference>
<evidence type="ECO:0000256" key="7">
    <source>
        <dbReference type="ARBA" id="ARBA00023136"/>
    </source>
</evidence>
<feature type="signal peptide" evidence="12">
    <location>
        <begin position="1"/>
        <end position="23"/>
    </location>
</feature>
<protein>
    <submittedName>
        <fullName evidence="15">Iron complex outermembrane recepter protein</fullName>
    </submittedName>
</protein>
<dbReference type="Pfam" id="PF00593">
    <property type="entry name" value="TonB_dep_Rec_b-barrel"/>
    <property type="match status" value="1"/>
</dbReference>
<evidence type="ECO:0000313" key="16">
    <source>
        <dbReference type="Proteomes" id="UP000199306"/>
    </source>
</evidence>
<dbReference type="SUPFAM" id="SSF56935">
    <property type="entry name" value="Porins"/>
    <property type="match status" value="1"/>
</dbReference>
<dbReference type="PROSITE" id="PS52016">
    <property type="entry name" value="TONB_DEPENDENT_REC_3"/>
    <property type="match status" value="1"/>
</dbReference>
<dbReference type="InterPro" id="IPR039426">
    <property type="entry name" value="TonB-dep_rcpt-like"/>
</dbReference>
<feature type="domain" description="TonB-dependent receptor plug" evidence="14">
    <location>
        <begin position="122"/>
        <end position="225"/>
    </location>
</feature>
<accession>A0A1I5X455</accession>
<dbReference type="InterPro" id="IPR012910">
    <property type="entry name" value="Plug_dom"/>
</dbReference>
<dbReference type="STRING" id="1079859.SAMN04515674_113122"/>
<dbReference type="SUPFAM" id="SSF49464">
    <property type="entry name" value="Carboxypeptidase regulatory domain-like"/>
    <property type="match status" value="1"/>
</dbReference>
<evidence type="ECO:0000256" key="1">
    <source>
        <dbReference type="ARBA" id="ARBA00004571"/>
    </source>
</evidence>
<dbReference type="InterPro" id="IPR037066">
    <property type="entry name" value="Plug_dom_sf"/>
</dbReference>
<feature type="domain" description="TonB-dependent receptor-like beta-barrel" evidence="13">
    <location>
        <begin position="362"/>
        <end position="763"/>
    </location>
</feature>
<comment type="similarity">
    <text evidence="10 11">Belongs to the TonB-dependent receptor family.</text>
</comment>
<evidence type="ECO:0000256" key="4">
    <source>
        <dbReference type="ARBA" id="ARBA00022692"/>
    </source>
</evidence>
<dbReference type="GO" id="GO:0015344">
    <property type="term" value="F:siderophore uptake transmembrane transporter activity"/>
    <property type="evidence" value="ECO:0007669"/>
    <property type="project" value="TreeGrafter"/>
</dbReference>
<evidence type="ECO:0000256" key="5">
    <source>
        <dbReference type="ARBA" id="ARBA00022729"/>
    </source>
</evidence>
<keyword evidence="6 11" id="KW-0798">TonB box</keyword>
<keyword evidence="5 12" id="KW-0732">Signal</keyword>
<keyword evidence="16" id="KW-1185">Reference proteome</keyword>
<dbReference type="PANTHER" id="PTHR30069:SF29">
    <property type="entry name" value="HEMOGLOBIN AND HEMOGLOBIN-HAPTOGLOBIN-BINDING PROTEIN 1-RELATED"/>
    <property type="match status" value="1"/>
</dbReference>
<evidence type="ECO:0000256" key="9">
    <source>
        <dbReference type="ARBA" id="ARBA00023237"/>
    </source>
</evidence>
<evidence type="ECO:0000256" key="11">
    <source>
        <dbReference type="RuleBase" id="RU003357"/>
    </source>
</evidence>
<dbReference type="Proteomes" id="UP000199306">
    <property type="component" value="Unassembled WGS sequence"/>
</dbReference>
<dbReference type="AlphaFoldDB" id="A0A1I5X455"/>
<feature type="chain" id="PRO_5011544478" evidence="12">
    <location>
        <begin position="24"/>
        <end position="809"/>
    </location>
</feature>
<proteinExistence type="inferred from homology"/>
<evidence type="ECO:0000256" key="6">
    <source>
        <dbReference type="ARBA" id="ARBA00023077"/>
    </source>
</evidence>